<evidence type="ECO:0000256" key="3">
    <source>
        <dbReference type="ARBA" id="ARBA00022833"/>
    </source>
</evidence>
<evidence type="ECO:0000313" key="6">
    <source>
        <dbReference type="EMBL" id="RDB23855.1"/>
    </source>
</evidence>
<evidence type="ECO:0000256" key="1">
    <source>
        <dbReference type="ARBA" id="ARBA00022723"/>
    </source>
</evidence>
<keyword evidence="2 4" id="KW-0863">Zinc-finger</keyword>
<keyword evidence="1" id="KW-0479">Metal-binding</keyword>
<evidence type="ECO:0000259" key="5">
    <source>
        <dbReference type="PROSITE" id="PS50865"/>
    </source>
</evidence>
<dbReference type="GO" id="GO:0008270">
    <property type="term" value="F:zinc ion binding"/>
    <property type="evidence" value="ECO:0007669"/>
    <property type="project" value="UniProtKB-KW"/>
</dbReference>
<accession>A0A369JU14</accession>
<sequence>MSTNAESIRSFNTLHRTPRFFNGHALYANVWYFDLRYIPLEPNPSHVLFVVQMESTCTHTERLPLGRPPNWGIAFFPETPEAAAPEVCKTLIHLFLTGLVNGTRKFHPPFAPWMLATHDPTLGVAVGQEFKRMGVMKELCEIQTIIMNDKRVETVQKAFDGVWAKLKASAGINAPMVSPNTISFYSLRITPWSTNVDKDFVNRVLSYTSRLSDARSLTTEPAIANTSTYLREQLNRALELFSAKPAKVVRAEADAGNAESAIDYALRLEAGIHCTPDRQLYREYLVKAILSPTATPVQQSKAHALLLEWYVSGSKERLLYRYIHASAHHANAAICLRREDPCPAVLGYAERTLDRVTNEITEGAEMRLQYKELWAVHFQHQEKMEQKKTEVAKKRAKKANRYTCAAVGCLVQADKGHMLSRCSGKCDLDVKPYYCSKSCQRADWPTHRPFCRPGAPCSILEKDDDVPIATAEGSLTVPVTLPNGIQEMWSSSDMTAGMLKAVKHVAEGGTVADAMAFYDGDESE</sequence>
<evidence type="ECO:0000313" key="7">
    <source>
        <dbReference type="Proteomes" id="UP000076154"/>
    </source>
</evidence>
<dbReference type="Pfam" id="PF01753">
    <property type="entry name" value="zf-MYND"/>
    <property type="match status" value="1"/>
</dbReference>
<keyword evidence="7" id="KW-1185">Reference proteome</keyword>
<evidence type="ECO:0000256" key="4">
    <source>
        <dbReference type="PROSITE-ProRule" id="PRU00134"/>
    </source>
</evidence>
<name>A0A369JU14_HYPMA</name>
<organism evidence="6 7">
    <name type="scientific">Hypsizygus marmoreus</name>
    <name type="common">White beech mushroom</name>
    <name type="synonym">Agaricus marmoreus</name>
    <dbReference type="NCBI Taxonomy" id="39966"/>
    <lineage>
        <taxon>Eukaryota</taxon>
        <taxon>Fungi</taxon>
        <taxon>Dikarya</taxon>
        <taxon>Basidiomycota</taxon>
        <taxon>Agaricomycotina</taxon>
        <taxon>Agaricomycetes</taxon>
        <taxon>Agaricomycetidae</taxon>
        <taxon>Agaricales</taxon>
        <taxon>Tricholomatineae</taxon>
        <taxon>Lyophyllaceae</taxon>
        <taxon>Hypsizygus</taxon>
    </lineage>
</organism>
<feature type="domain" description="MYND-type" evidence="5">
    <location>
        <begin position="406"/>
        <end position="451"/>
    </location>
</feature>
<proteinExistence type="predicted"/>
<dbReference type="EMBL" id="LUEZ02000046">
    <property type="protein sequence ID" value="RDB23855.1"/>
    <property type="molecule type" value="Genomic_DNA"/>
</dbReference>
<reference evidence="6" key="1">
    <citation type="submission" date="2018-04" db="EMBL/GenBank/DDBJ databases">
        <title>Whole genome sequencing of Hypsizygus marmoreus.</title>
        <authorList>
            <person name="Choi I.-G."/>
            <person name="Min B."/>
            <person name="Kim J.-G."/>
            <person name="Kim S."/>
            <person name="Oh Y.-L."/>
            <person name="Kong W.-S."/>
            <person name="Park H."/>
            <person name="Jeong J."/>
            <person name="Song E.-S."/>
        </authorList>
    </citation>
    <scope>NUCLEOTIDE SEQUENCE [LARGE SCALE GENOMIC DNA]</scope>
    <source>
        <strain evidence="6">51987-8</strain>
    </source>
</reference>
<evidence type="ECO:0000256" key="2">
    <source>
        <dbReference type="ARBA" id="ARBA00022771"/>
    </source>
</evidence>
<dbReference type="Proteomes" id="UP000076154">
    <property type="component" value="Unassembled WGS sequence"/>
</dbReference>
<keyword evidence="3" id="KW-0862">Zinc</keyword>
<dbReference type="Gene3D" id="6.10.140.2220">
    <property type="match status" value="1"/>
</dbReference>
<dbReference type="InParanoid" id="A0A369JU14"/>
<dbReference type="PROSITE" id="PS50865">
    <property type="entry name" value="ZF_MYND_2"/>
    <property type="match status" value="1"/>
</dbReference>
<dbReference type="InterPro" id="IPR002893">
    <property type="entry name" value="Znf_MYND"/>
</dbReference>
<protein>
    <recommendedName>
        <fullName evidence="5">MYND-type domain-containing protein</fullName>
    </recommendedName>
</protein>
<dbReference type="AlphaFoldDB" id="A0A369JU14"/>
<comment type="caution">
    <text evidence="6">The sequence shown here is derived from an EMBL/GenBank/DDBJ whole genome shotgun (WGS) entry which is preliminary data.</text>
</comment>
<gene>
    <name evidence="6" type="ORF">Hypma_009034</name>
</gene>
<dbReference type="OrthoDB" id="432970at2759"/>
<dbReference type="SUPFAM" id="SSF144232">
    <property type="entry name" value="HIT/MYND zinc finger-like"/>
    <property type="match status" value="1"/>
</dbReference>